<dbReference type="Proteomes" id="UP000887023">
    <property type="component" value="Chromosome"/>
</dbReference>
<keyword evidence="3" id="KW-0597">Phosphoprotein</keyword>
<dbReference type="Pfam" id="PF00668">
    <property type="entry name" value="Condensation"/>
    <property type="match status" value="7"/>
</dbReference>
<reference evidence="8" key="1">
    <citation type="submission" date="2021-07" db="EMBL/GenBank/DDBJ databases">
        <title>Candidatus Kaistella beijingensis sp. nov. isolated from a municipal wastewater treatment plant is involved in sludge foaming.</title>
        <authorList>
            <person name="Song Y."/>
            <person name="Liu S.-J."/>
        </authorList>
    </citation>
    <scope>NUCLEOTIDE SEQUENCE</scope>
    <source>
        <strain evidence="8">DSM 43998</strain>
    </source>
</reference>
<keyword evidence="2" id="KW-0596">Phosphopantetheine</keyword>
<feature type="compositionally biased region" description="Basic residues" evidence="6">
    <location>
        <begin position="6390"/>
        <end position="6417"/>
    </location>
</feature>
<dbReference type="InterPro" id="IPR010071">
    <property type="entry name" value="AA_adenyl_dom"/>
</dbReference>
<evidence type="ECO:0000256" key="4">
    <source>
        <dbReference type="ARBA" id="ARBA00022737"/>
    </source>
</evidence>
<dbReference type="PANTHER" id="PTHR45527">
    <property type="entry name" value="NONRIBOSOMAL PEPTIDE SYNTHETASE"/>
    <property type="match status" value="1"/>
</dbReference>
<feature type="compositionally biased region" description="Low complexity" evidence="6">
    <location>
        <begin position="6120"/>
        <end position="6131"/>
    </location>
</feature>
<feature type="domain" description="Carrier" evidence="7">
    <location>
        <begin position="3073"/>
        <end position="3149"/>
    </location>
</feature>
<keyword evidence="4" id="KW-0677">Repeat</keyword>
<evidence type="ECO:0000256" key="6">
    <source>
        <dbReference type="SAM" id="MobiDB-lite"/>
    </source>
</evidence>
<dbReference type="InterPro" id="IPR020845">
    <property type="entry name" value="AMP-binding_CS"/>
</dbReference>
<dbReference type="Pfam" id="PF13193">
    <property type="entry name" value="AMP-binding_C"/>
    <property type="match status" value="3"/>
</dbReference>
<feature type="compositionally biased region" description="Basic residues" evidence="6">
    <location>
        <begin position="6213"/>
        <end position="6223"/>
    </location>
</feature>
<evidence type="ECO:0000313" key="8">
    <source>
        <dbReference type="EMBL" id="QXQ13823.1"/>
    </source>
</evidence>
<evidence type="ECO:0000256" key="5">
    <source>
        <dbReference type="ARBA" id="ARBA00023194"/>
    </source>
</evidence>
<dbReference type="SMART" id="SM00823">
    <property type="entry name" value="PKS_PP"/>
    <property type="match status" value="4"/>
</dbReference>
<dbReference type="InterPro" id="IPR025110">
    <property type="entry name" value="AMP-bd_C"/>
</dbReference>
<gene>
    <name evidence="8" type="ORF">KV203_18935</name>
</gene>
<feature type="compositionally biased region" description="Basic and acidic residues" evidence="6">
    <location>
        <begin position="6224"/>
        <end position="6240"/>
    </location>
</feature>
<feature type="domain" description="Carrier" evidence="7">
    <location>
        <begin position="2018"/>
        <end position="2092"/>
    </location>
</feature>
<protein>
    <submittedName>
        <fullName evidence="8">Amino acid adenylation domain-containing protein</fullName>
    </submittedName>
</protein>
<feature type="region of interest" description="Disordered" evidence="6">
    <location>
        <begin position="6317"/>
        <end position="6359"/>
    </location>
</feature>
<accession>A0ABX8S7K3</accession>
<sequence length="6428" mass="681863">MTAMMDIDELLAWLRRWNDPSVPEVVTTVPHLFAAQSARTPDALAVQAGDLRLTYAELSARVNQLARHCRALGVGPEDVVAISLPRSPEMVVGLLAVLVAGGAFVPVDPQLPAQRRDRILADSGARWSMVATGTDPATIPVDLTDWAYHDQPVTAPEVTIRGNQLAYIIFTSGSTGTPKGAMIRHEAICQRIQWQSAQLLHFGPGDAALFKAPLSFDISVNEVLLPLLSGGYVVVAEPGGERDPEYLLELIDDAGVTFVYLVSSMLDTLLELARGTDRLARLRHVWCGGEVLTPELFERFRAQVATTMYHGYGPAEATIGVSHVVYRDSAQRIGTSIGSPNPNTQLYVLDERLQPVPIGAGGELYAAGFLLGRGYVNAPGRTAGRFVADPFGAPGVRMYRTGDLARWREDGTLEFLGRADNQVKLRGMRLELEEIEAVLAEHPAVRQAVVLLRETSAGAKYLAGYALSGTATDADLRTWCAGRLPEYMVPSSVTVLAEFPTTVNGKVDRRALPEPEPASTAGRAPHTAAEALMCEIVAAVLGRPAVGADDDFFAIGGDSILAIGIIAAARRRGLSLRARDILTGRTPAALARAATPLVSRIDADTQVATGDVPATPILSWLDEVGNAMRGFYQSISVRVPAELTLGQLTDILGALVDTHPILRARIDGAQLRIPAEPHAVPVTRLESAPTRELVERERAAAALRLDPAVGRLVEAVWFDPAPEFENLLVLVVHHTVMDGVSLRIIQDDLATAWAAIRAGEPPAPDRPATAFRYWARRLAGTDFSADLAFWQRTAGTPDQPIAALDPARDTVATERCLRVRVPAADTVRLLGPVPAAIRGGVKDVLVAALALAYPQWRGAGSALLLELEGHGREPGAVDDGIDLSRTVGWFTTLFPVALDAGDLTWDDVLAGGPALGSAVKTIKEQLRAIPHRGLSYGALRYLAGRSDLAVQPQLLFNYLGRFDTGADNAGWAPAGPGDPIAEGRDTRMPLPRPLEINAVALPGPDGLQLEAVFSWPAAVLDEDRVTALADRWVAALHAIAHSPAVHGPTPSDFPLVSLRQADVDALAGEIVPLTPLQQGIHFHSTFAAGEDAYVVQQIVRLTGPVDEPRLRRAADRLLVRHPNLAASFRTTADGRVVAVLPDSARMPWQSATAADDGELAAIAERQRTEPFVLTDGPLIRYALVRLPNATALIQTVHHLVADGWSVPIQLAELLAWHADPAAPLPAPVPFTDFLHWLDRHDPTAGIGAWTAALSGVTEPTRLSDALAGAGTGTGFGRVQREIPVPVAGALRELATAADATLADAATMAWGLLIGRLLGRTDVVVGATVSGRGIDLAGVERIVGLLINTVPARVRWQPGQSPRAVLAEFAEHRRDLVEHQHVGLLDIQRAIGVGTLFDSLVVLDAGADLTDARVAEVRIAGVEVIEAPHYPVTLMVGIGTSITLTLTHDRAILAEPAAQQLLQRYVALLDGLVSSRTCATIDLLADYERDRLLTGGRGPAGVDATVLELLADARAAFADRTAGLADHTGDEPVGYLELFERADRIAAALHDHGVRRGDVVAIALRRTIGIPIALIGILRAGAAYLPIDPGYPAERIEFMLTDAAPALLLTDLTSTDLEIAAPAGIPVLSYDAAVVATAPVPEVTVTGTDLVSLVYTSGSTGRPKAVLGTHAGLANRLTWARDRWSLPEPDIRIAKSSISFIDGTTELFGAIVAGATLVLADETATTDARALAELVGRHGAGQILAVPSLAGLLAEVAANRLGSVRRWILSGEALSESVVAALAAATPAAEIVNSYGSSEVAGDALTTRVGTGPGGVTLGAPMPGNDVFLLAPDLSLTVPGAFGELYVGGSQVARGYLGQPGVTVARFVANPYGPPGSRLYRTGDIGRLAGGHIGRLAGGHIGRLAGGSLIEFAGRADDQVSINGHRVELGEVEAVLSGVAGVGDAVVAARTVPGGSRVLDGYVTGAVDPDLVRATVAARLPTYLVPASITVLSAIPLLPNGKRDRHALPAPAVSTVTQAPRTPRSAAICTVVAAVLGVESVAANDDFFQLGGDSISAIRVVNRLSTARIAVEPQDLFRYRTAAALDRFLDERRPADDHHPAQSRTAVQSRTAAELSAARQAVRWPGEISHVWELSPLQTGVYFQAAYADAGAAYLAQNVFEFDRRLDLDALRRAFAALLDRHPVLRAGFVGDGLDRPVQFVPADVAAAIPVVDCDSDPEVAAVLADDVATPFDLATPPLIRLTLIRQPAADRLVLTSHFLLFDGWSRELVLRELFALYASAGARGALTLPQRSTFPDFLGWLAGRDHDAAAQAWRDALAGLPGPTLVVPAAAGREPIAPERVVVDLDAELTARIQHRARAAGVTLNTVLTSALGLLLGYLTGRSDVVFGTTVAGRPAELPESDQVIGMFLNTVPARVAARPDEPVHELLRRVQDFRLELIPHEQLSLGDIQRVAGGEPLFDTLYVLQNFLDDDTFDDLDAEHGIVGVGFTDSTHYPLTWVCTPSAHLRVKLEYRPDVVTAAQAAALVARFTAILAALIEDPSRPTGRVPVARPDEVQPPAELHPLPALTVSDLLAERAARSPAEPALVFGAQTLTYAELDAGINRYARALLDAGAGPERIVALALPRSVEMVVALFAVLRTGSAYLPLELDYPADRLRTMIDDAGPIILLCRSDTAELAIDFPGTVIEVDTAAAAITELSATPVRVAVDDRHPAYVIYTSGSTGKPKGVVTPYGGLTNMLENHRARIFAPVATRRMRVAHTVSFSFDMSWEELLWLIDGHEVHICDEELRRDAVALTDYCRAHRIDVINVTPTYAEHLVDQGLLDGQGLLDDSGHVPALVLLGGEAVPQSLWTVLREHPATRGYNLYGPTEYTINTLGAGTDDSVTATVGRPIWNTRAYVLDAWLRPVPTGTIGELYAGGAGLARGYLARPGLSASRFVADPFTPGARVYRTGDLVRYRADGNLDYLGRADDQLKIRGYRVEPGEIATALAELAGVRSAYVVARAGRLVAYVVTDRPDPAGLRAQLAQRLPDYMVPLWYGFPATLPMTVNGKVDVAALPEPESAVAGSGRAARTESEITLTGIIADVLGIAGADGPGVGVDDDFFTLGGDSISSIAVCGRARKAGLPMTPRDIFRKRTVAALLAGITPVQVGAAPDDAGLGAVAATPMLAETKSAATPLANFYQAMELQIPAELPRAQLVAVLQAVLDCHGLLRARLDADWTLQVPPAGAVAADSVLSDRAEDLAAAAAALDARAGRLVRAVRTAPDRLLLVIHHLVIDGVSWRILSDDLARAATAVRAGRAPDLELPATSFRTWSTVLTAASGRFAAERDYWTDVLTTPDPNLGNRALDPRRDTCAGVLYHTAELPAEITEALVGGVPARFYGSVNDVLLTGFVLAVGEWRRRHRRGSGSAVLLNLEGHGREAEAIGATADLSRTVGWFTSIYPARLDPGTPTWDQVTAAGPELATAAKTIKDQLRAIPAQGLGYGLLRYPADTEAPGTDPHFAAAPQILFNYLGRFAAGSGDWLPVGPLREGVDGSNPAIALEVNVAVTDGPAGPALAATLAFPTGFLTEPQVGELAELWLTALTALTRCPLAGHTPSDFPAVRLTPADVAALGDDVETVLPLLPLQAGMYVHAQLAASNPDDTADTYVVQQIAELTGPLEPDRLRTAIAATLARHQGLRASFRELGDGTITQVIARDVAFEWTVHPADADPGAAALARPFDLAHAPLVRYALVSDGPRSHRLIQTMHHIVADGWSYPLIFGDIVTAYNTGTLPPPVATLSEHIEHYLARDRGLPQWSQLLATIDGPSILFPDAAPSSGIRSSVFHRLTDLAGLVATARERGLTLGTVVHGAWGLVLGRLLDRDRVVFGSTVSGRGGELPGVDAIVGLLINTVPVPMAWSPADPVGAVFERLQEQQSSVLDAQLVGLSELARLAGVREFFDTIVVVENFPASTDPAAGPDDLVYRGFTGTDAPHYPLSLVVFPDADGLLVELKYDSGRVRAEFATHLAAQVTALLGRFADAPDTRVAALLAAAPPPAGTGSPAPIAAPAVLPADRFAAMAATYPTAIAVSANGVDLTYGELAARSDRLAGSLAALGVGPETRVGVAIAGSVDVVVAALAVVKAGGCYVPLDTAAPPERLAHILADAVPVVVLTDGTIPGIRLADLLDQPAPTRPVPARPDHARPDNAMYLIYTSGSTGTPKGVIVTARSLSALFTGAATEFDFGPDDVWTMFHSFAFDFSVWEMWGPLLHGGRLILIDRTVARDPDRFLDLLARERVTVLNQTPSAFYPLIDAITADDRAAGRDLALRYVIFGGEALDPARLAPWFERFGDTAPRLVNMFGITETCVHVTARSLTVADAAGPRSVPAAEPRSVTAAEPRSVTAAEPRSVTAAEPRSVTAAEPRSVIGTGLASLQVQLLDRYLSPVAPGSTGEIYVGGPQVARGYLGRPGLTAARFVADPWNPGARLYRSGDLARRSADGELDYLGRSDQQVKIRGFRIEPGEIEAALLALPEITNAAVIAREDQPGRRRLAAYLVSRSALDLDQVRAALADRLPDYLVPSVFMELPALPLTVNGKLDRAALPAPQPTHPRTPTSTAPAPTGGPIAELFAEVLGLDAVGPDDDFFTLGGDSIVAITLVNRAKKRGLRFTPYDVFSRRTPAALAAGAQPVRSAPTGDPDGVGEVMLLPIVHRLAELGGPIGRLNQSAMFNTPAGITVEQIRRIVAALIERHDALRLRLSAPAPLLWSLAVSADGVDGLIRVDAGAADLRTIVARESDAAADWLDPEQGRVLRAVWFDPVPTAYRTYARAVHEDAATAARLGEFEHWAAVLAPGGELDPAARPFGRTVGETVEERLELSVADTRALLTSVPAAANADVTETLVTGLHLAIARWRGAGPLVLDVERHGRIPLAAEHDLSRTLGWFTAIAPVRLDPPATEPIAALKQVKEALRSAPDGGLGYGLLRYCNPRTAAALARLGTPQVLFNYLGRFAAAGTGDWDTAPEEDALHTGPDPALGTPYLLEIDAVCIDTPAGPRLEAVLTCAPELGAAGGRRIGELWAAALHELAASDADPGGLTPSDITLPNLDQDQIDAIVERAPVPVGDIWPVSPLQAGLYFQARLAEQADVYLAQNVFEFAERLDPTALTSAYQWVLKTNPTMRLGFVELPTGECGAIVGTGLRAGVEVIETDDPDAAAAADRTSAFDLSAPPLIRPTIVRTPAGDRLLFTYHLLLWDGWSRELVLRQLFGAYAAIRAGRTPQPAPDGQFPDYLRWLADRDRPAAAAAWRAELAGLTEPTLLFPAAIGTRPALARRCEVELSEAETAALDAAVRGAGVTLNAALTVALGLVLGYVAGRDDVVFGTTVAGRPTELDGIDEVIGVFLNTVPTRVRLDGSTTLAAAMQSAQQRRLALLPHEYLGLGDIQRAAAGGEQSFGGQLFDSLYVLQNFLADDTFDDLETEHAITAVTSVDATHYPLTWVVTPGRRLWCKLEYRPDVVPLAQAQTLLDRFLSVLRQLAADPVRRLAAVDLGGTPLPWLPRPIAPESIAQMLAGRARRTPQAPALTAGTETLTYADLDAAVNRLARLLIDRGAAPEVLVALAVPRSVDTVISLFAVLRAGAAYLPLELDHPDERLTDILDDADPAIVLATRAVGERLGRPVVALDEVDLATYSADPVVGRPGNLDHAAYVIYTSGSTGKPKGVVTPYRGLTNMQHNHRAAIFEPVIAATGGRRLAVAHTVSFAFDMSWEELLWLVEGHHVHVCDEQLRRDTERLVAYCRDHAIDVVNVTPTYAEHLAVAGLFDPPTAPPLVLLGGEAVGQRLWTRLRDTPGILGYNLYGPTEYTINTLGAGTDESATPTVGRPIWNTRARILDSWLRPVAPGVAGELYVGGSGLGRGYLNRTGLTAERFVADPWEPGARMYRTGDLVRLRADGHIDYLGRTDDQVKIRGHRVELGEVEAALTALPAIDRAVVLAVPDRQGNATLAAYLVPADTGDTEVSRAVRDALKQRLPGHLVPTLYATVDALPMTVNGKLDATALPAPTVPAGAARAAHGGRAGAVRAVHRGARGRVRGRRQLLRSRRPFVERDPTCRGGAQPHAGRVLPADPLRRADPAAAGNAPGVERRTRPTGAASAAAAGADPGGAGAGTAVARRSAGRNRDRLQLSAGVPGARCPGYGGAARRARRCGRPARGAAHGVRRQRRPVPPTGSAGRNPAPAGRAGVHRSRTRCRDRHGDRVPVRSDRRDSDPGNRASPRTGRSGRRRAVASHRHRRVVRPALRHRSEPGLPSARCWCCRSRRCAGRVAGAVRRLHPVAARAARPDRRAAAGLLADRDRGRAGRGGVAHRPSPAEPAQRRRRPGAGRAATGNHCCASCSGRSPAGGCAAATAYRGGGALASAGRRRRHRPRHTGRRARRGRARRPGRLLRQHGGAPRGSDR</sequence>
<feature type="compositionally biased region" description="Basic and acidic residues" evidence="6">
    <location>
        <begin position="6317"/>
        <end position="6328"/>
    </location>
</feature>
<dbReference type="PROSITE" id="PS00012">
    <property type="entry name" value="PHOSPHOPANTETHEINE"/>
    <property type="match status" value="4"/>
</dbReference>
<dbReference type="CDD" id="cd17646">
    <property type="entry name" value="A_NRPS_AB3403-like"/>
    <property type="match status" value="1"/>
</dbReference>
<feature type="region of interest" description="Disordered" evidence="6">
    <location>
        <begin position="6385"/>
        <end position="6428"/>
    </location>
</feature>
<dbReference type="PANTHER" id="PTHR45527:SF1">
    <property type="entry name" value="FATTY ACID SYNTHASE"/>
    <property type="match status" value="1"/>
</dbReference>
<dbReference type="PROSITE" id="PS50075">
    <property type="entry name" value="CARRIER"/>
    <property type="match status" value="4"/>
</dbReference>
<evidence type="ECO:0000256" key="3">
    <source>
        <dbReference type="ARBA" id="ARBA00022553"/>
    </source>
</evidence>
<dbReference type="Pfam" id="PF00550">
    <property type="entry name" value="PP-binding"/>
    <property type="match status" value="4"/>
</dbReference>
<dbReference type="InterPro" id="IPR001242">
    <property type="entry name" value="Condensation_dom"/>
</dbReference>
<feature type="compositionally biased region" description="Basic residues" evidence="6">
    <location>
        <begin position="6250"/>
        <end position="6271"/>
    </location>
</feature>
<feature type="region of interest" description="Disordered" evidence="6">
    <location>
        <begin position="4361"/>
        <end position="4397"/>
    </location>
</feature>
<dbReference type="NCBIfam" id="TIGR01733">
    <property type="entry name" value="AA-adenyl-dom"/>
    <property type="match status" value="3"/>
</dbReference>
<feature type="region of interest" description="Disordered" evidence="6">
    <location>
        <begin position="6075"/>
        <end position="6278"/>
    </location>
</feature>
<organism evidence="8 9">
    <name type="scientific">Skermania pinensis</name>
    <dbReference type="NCBI Taxonomy" id="39122"/>
    <lineage>
        <taxon>Bacteria</taxon>
        <taxon>Bacillati</taxon>
        <taxon>Actinomycetota</taxon>
        <taxon>Actinomycetes</taxon>
        <taxon>Mycobacteriales</taxon>
        <taxon>Gordoniaceae</taxon>
        <taxon>Skermania</taxon>
    </lineage>
</organism>
<keyword evidence="5" id="KW-0045">Antibiotic biosynthesis</keyword>
<dbReference type="CDD" id="cd05930">
    <property type="entry name" value="A_NRPS"/>
    <property type="match status" value="3"/>
</dbReference>
<evidence type="ECO:0000256" key="2">
    <source>
        <dbReference type="ARBA" id="ARBA00022450"/>
    </source>
</evidence>
<name>A0ABX8S7K3_9ACTN</name>
<proteinExistence type="predicted"/>
<dbReference type="CDD" id="cd17643">
    <property type="entry name" value="A_NRPS_Cytc1-like"/>
    <property type="match status" value="1"/>
</dbReference>
<dbReference type="InterPro" id="IPR000873">
    <property type="entry name" value="AMP-dep_synth/lig_dom"/>
</dbReference>
<dbReference type="PROSITE" id="PS00455">
    <property type="entry name" value="AMP_BINDING"/>
    <property type="match status" value="5"/>
</dbReference>
<dbReference type="InterPro" id="IPR010060">
    <property type="entry name" value="NRPS_synth"/>
</dbReference>
<dbReference type="Pfam" id="PF00501">
    <property type="entry name" value="AMP-binding"/>
    <property type="match status" value="5"/>
</dbReference>
<keyword evidence="9" id="KW-1185">Reference proteome</keyword>
<comment type="cofactor">
    <cofactor evidence="1">
        <name>pantetheine 4'-phosphate</name>
        <dbReference type="ChEBI" id="CHEBI:47942"/>
    </cofactor>
</comment>
<feature type="domain" description="Carrier" evidence="7">
    <location>
        <begin position="524"/>
        <end position="598"/>
    </location>
</feature>
<feature type="domain" description="Carrier" evidence="7">
    <location>
        <begin position="4596"/>
        <end position="4670"/>
    </location>
</feature>
<dbReference type="InterPro" id="IPR020806">
    <property type="entry name" value="PKS_PP-bd"/>
</dbReference>
<evidence type="ECO:0000313" key="9">
    <source>
        <dbReference type="Proteomes" id="UP000887023"/>
    </source>
</evidence>
<dbReference type="EMBL" id="CP079105">
    <property type="protein sequence ID" value="QXQ13823.1"/>
    <property type="molecule type" value="Genomic_DNA"/>
</dbReference>
<feature type="region of interest" description="Disordered" evidence="6">
    <location>
        <begin position="4580"/>
        <end position="4599"/>
    </location>
</feature>
<feature type="compositionally biased region" description="Low complexity" evidence="6">
    <location>
        <begin position="6200"/>
        <end position="6212"/>
    </location>
</feature>
<evidence type="ECO:0000256" key="1">
    <source>
        <dbReference type="ARBA" id="ARBA00001957"/>
    </source>
</evidence>
<dbReference type="InterPro" id="IPR009081">
    <property type="entry name" value="PP-bd_ACP"/>
</dbReference>
<dbReference type="NCBIfam" id="NF003417">
    <property type="entry name" value="PRK04813.1"/>
    <property type="match status" value="6"/>
</dbReference>
<evidence type="ECO:0000259" key="7">
    <source>
        <dbReference type="PROSITE" id="PS50075"/>
    </source>
</evidence>
<dbReference type="NCBIfam" id="TIGR01720">
    <property type="entry name" value="NRPS-para261"/>
    <property type="match status" value="3"/>
</dbReference>
<dbReference type="InterPro" id="IPR006162">
    <property type="entry name" value="Ppantetheine_attach_site"/>
</dbReference>